<accession>A0A8K0R5I3</accession>
<evidence type="ECO:0000313" key="3">
    <source>
        <dbReference type="Proteomes" id="UP000813461"/>
    </source>
</evidence>
<protein>
    <submittedName>
        <fullName evidence="2">Uncharacterized protein</fullName>
    </submittedName>
</protein>
<feature type="compositionally biased region" description="Low complexity" evidence="1">
    <location>
        <begin position="125"/>
        <end position="142"/>
    </location>
</feature>
<name>A0A8K0R5I3_9PLEO</name>
<feature type="region of interest" description="Disordered" evidence="1">
    <location>
        <begin position="48"/>
        <end position="107"/>
    </location>
</feature>
<comment type="caution">
    <text evidence="2">The sequence shown here is derived from an EMBL/GenBank/DDBJ whole genome shotgun (WGS) entry which is preliminary data.</text>
</comment>
<evidence type="ECO:0000256" key="1">
    <source>
        <dbReference type="SAM" id="MobiDB-lite"/>
    </source>
</evidence>
<dbReference type="EMBL" id="JAGMVJ010000008">
    <property type="protein sequence ID" value="KAH7088156.1"/>
    <property type="molecule type" value="Genomic_DNA"/>
</dbReference>
<sequence length="238" mass="26031">MPHLHNYPLSLAVRFRAHSDPTPLPTRSFTVDRSSTKHTVWTVDMIQLDGTSESKPVRTPTKQSTPSPPSTQRSGVRKSFANVFGSKKRTSTGLSNVEADDDDVPEDARPMRIISPRVTECDPLASSSPATTTRTKSRTFSFKNRHSGRVSQPIAAVHALPKVPQLPTKSNEEEVMSSGVGHLLVTDMPYQSPMRAQPQKNSLGRDGGALPASPTREAALHSHPVGEMVMDGEYKEVR</sequence>
<organism evidence="2 3">
    <name type="scientific">Paraphoma chrysanthemicola</name>
    <dbReference type="NCBI Taxonomy" id="798071"/>
    <lineage>
        <taxon>Eukaryota</taxon>
        <taxon>Fungi</taxon>
        <taxon>Dikarya</taxon>
        <taxon>Ascomycota</taxon>
        <taxon>Pezizomycotina</taxon>
        <taxon>Dothideomycetes</taxon>
        <taxon>Pleosporomycetidae</taxon>
        <taxon>Pleosporales</taxon>
        <taxon>Pleosporineae</taxon>
        <taxon>Phaeosphaeriaceae</taxon>
        <taxon>Paraphoma</taxon>
    </lineage>
</organism>
<gene>
    <name evidence="2" type="ORF">FB567DRAFT_523793</name>
</gene>
<feature type="region of interest" description="Disordered" evidence="1">
    <location>
        <begin position="193"/>
        <end position="238"/>
    </location>
</feature>
<keyword evidence="3" id="KW-1185">Reference proteome</keyword>
<dbReference type="Proteomes" id="UP000813461">
    <property type="component" value="Unassembled WGS sequence"/>
</dbReference>
<dbReference type="OrthoDB" id="3778110at2759"/>
<proteinExistence type="predicted"/>
<reference evidence="2" key="1">
    <citation type="journal article" date="2021" name="Nat. Commun.">
        <title>Genetic determinants of endophytism in the Arabidopsis root mycobiome.</title>
        <authorList>
            <person name="Mesny F."/>
            <person name="Miyauchi S."/>
            <person name="Thiergart T."/>
            <person name="Pickel B."/>
            <person name="Atanasova L."/>
            <person name="Karlsson M."/>
            <person name="Huettel B."/>
            <person name="Barry K.W."/>
            <person name="Haridas S."/>
            <person name="Chen C."/>
            <person name="Bauer D."/>
            <person name="Andreopoulos W."/>
            <person name="Pangilinan J."/>
            <person name="LaButti K."/>
            <person name="Riley R."/>
            <person name="Lipzen A."/>
            <person name="Clum A."/>
            <person name="Drula E."/>
            <person name="Henrissat B."/>
            <person name="Kohler A."/>
            <person name="Grigoriev I.V."/>
            <person name="Martin F.M."/>
            <person name="Hacquard S."/>
        </authorList>
    </citation>
    <scope>NUCLEOTIDE SEQUENCE</scope>
    <source>
        <strain evidence="2">MPI-SDFR-AT-0120</strain>
    </source>
</reference>
<feature type="region of interest" description="Disordered" evidence="1">
    <location>
        <begin position="121"/>
        <end position="149"/>
    </location>
</feature>
<evidence type="ECO:0000313" key="2">
    <source>
        <dbReference type="EMBL" id="KAH7088156.1"/>
    </source>
</evidence>
<dbReference type="AlphaFoldDB" id="A0A8K0R5I3"/>
<feature type="compositionally biased region" description="Low complexity" evidence="1">
    <location>
        <begin position="58"/>
        <end position="74"/>
    </location>
</feature>